<dbReference type="SUPFAM" id="SSF52540">
    <property type="entry name" value="P-loop containing nucleoside triphosphate hydrolases"/>
    <property type="match status" value="1"/>
</dbReference>
<keyword evidence="2" id="KW-0067">ATP-binding</keyword>
<evidence type="ECO:0000313" key="3">
    <source>
        <dbReference type="Proteomes" id="UP000093186"/>
    </source>
</evidence>
<name>A0A1B9XXQ1_9FLAO</name>
<dbReference type="STRING" id="447689.BA195_12005"/>
<dbReference type="SMART" id="SM00487">
    <property type="entry name" value="DEXDc"/>
    <property type="match status" value="1"/>
</dbReference>
<dbReference type="EMBL" id="MAKX01000024">
    <property type="protein sequence ID" value="OCK42340.1"/>
    <property type="molecule type" value="Genomic_DNA"/>
</dbReference>
<dbReference type="RefSeq" id="WP_068705879.1">
    <property type="nucleotide sequence ID" value="NZ_JAUOSW010000003.1"/>
</dbReference>
<dbReference type="Gene3D" id="3.40.50.300">
    <property type="entry name" value="P-loop containing nucleotide triphosphate hydrolases"/>
    <property type="match status" value="1"/>
</dbReference>
<dbReference type="GO" id="GO:0004386">
    <property type="term" value="F:helicase activity"/>
    <property type="evidence" value="ECO:0007669"/>
    <property type="project" value="UniProtKB-KW"/>
</dbReference>
<evidence type="ECO:0000313" key="2">
    <source>
        <dbReference type="EMBL" id="OCK42340.1"/>
    </source>
</evidence>
<comment type="caution">
    <text evidence="2">The sequence shown here is derived from an EMBL/GenBank/DDBJ whole genome shotgun (WGS) entry which is preliminary data.</text>
</comment>
<dbReference type="InterPro" id="IPR027417">
    <property type="entry name" value="P-loop_NTPase"/>
</dbReference>
<dbReference type="GO" id="GO:0003676">
    <property type="term" value="F:nucleic acid binding"/>
    <property type="evidence" value="ECO:0007669"/>
    <property type="project" value="InterPro"/>
</dbReference>
<dbReference type="InterPro" id="IPR014001">
    <property type="entry name" value="Helicase_ATP-bd"/>
</dbReference>
<dbReference type="AlphaFoldDB" id="A0A1B9XXQ1"/>
<keyword evidence="2" id="KW-0547">Nucleotide-binding</keyword>
<keyword evidence="2" id="KW-0347">Helicase</keyword>
<dbReference type="Pfam" id="PF00270">
    <property type="entry name" value="DEAD"/>
    <property type="match status" value="1"/>
</dbReference>
<dbReference type="PANTHER" id="PTHR47958">
    <property type="entry name" value="ATP-DEPENDENT RNA HELICASE DBP3"/>
    <property type="match status" value="1"/>
</dbReference>
<dbReference type="PROSITE" id="PS51192">
    <property type="entry name" value="HELICASE_ATP_BIND_1"/>
    <property type="match status" value="1"/>
</dbReference>
<dbReference type="InterPro" id="IPR011545">
    <property type="entry name" value="DEAD/DEAH_box_helicase_dom"/>
</dbReference>
<accession>A0A1B9XXQ1</accession>
<sequence length="203" mass="22881">MPFKKLHVDIKEKLTSLNITTPTPFQKASIPVIKSGSNVFCTASVGSGKTTALVLTTLHKLKFEAIGNAPRAIILAENNEKVLELYNEFLKYTRHHPLRVYFGDERLHIDVIKSEIFEGIDVLIATPKIVNKLLLLEGLSISQVKIFCIDDADFLTQNSAYTAVMAITQSINKCQFVMYSEKMPPILKRLEDYFMKYAKLVAV</sequence>
<proteinExistence type="predicted"/>
<dbReference type="OrthoDB" id="1118340at2"/>
<keyword evidence="2" id="KW-0378">Hydrolase</keyword>
<reference evidence="2 3" key="1">
    <citation type="submission" date="2016-06" db="EMBL/GenBank/DDBJ databases">
        <title>Draft Genome Sequence of Tenacibaculum soleae UCD-KL19.</title>
        <authorList>
            <person name="Eisen J.A."/>
            <person name="Coil D.A."/>
            <person name="Lujan K.M."/>
        </authorList>
    </citation>
    <scope>NUCLEOTIDE SEQUENCE [LARGE SCALE GENOMIC DNA]</scope>
    <source>
        <strain evidence="2 3">UCD-KL19</strain>
    </source>
</reference>
<evidence type="ECO:0000259" key="1">
    <source>
        <dbReference type="PROSITE" id="PS51192"/>
    </source>
</evidence>
<organism evidence="2 3">
    <name type="scientific">Tenacibaculum soleae</name>
    <dbReference type="NCBI Taxonomy" id="447689"/>
    <lineage>
        <taxon>Bacteria</taxon>
        <taxon>Pseudomonadati</taxon>
        <taxon>Bacteroidota</taxon>
        <taxon>Flavobacteriia</taxon>
        <taxon>Flavobacteriales</taxon>
        <taxon>Flavobacteriaceae</taxon>
        <taxon>Tenacibaculum</taxon>
    </lineage>
</organism>
<keyword evidence="3" id="KW-1185">Reference proteome</keyword>
<feature type="domain" description="Helicase ATP-binding" evidence="1">
    <location>
        <begin position="30"/>
        <end position="201"/>
    </location>
</feature>
<protein>
    <submittedName>
        <fullName evidence="2">DEAD/DEAH box helicase</fullName>
    </submittedName>
</protein>
<dbReference type="GO" id="GO:0005524">
    <property type="term" value="F:ATP binding"/>
    <property type="evidence" value="ECO:0007669"/>
    <property type="project" value="InterPro"/>
</dbReference>
<gene>
    <name evidence="2" type="ORF">BA195_12005</name>
</gene>
<dbReference type="Proteomes" id="UP000093186">
    <property type="component" value="Unassembled WGS sequence"/>
</dbReference>